<proteinExistence type="predicted"/>
<evidence type="ECO:0000313" key="1">
    <source>
        <dbReference type="EMBL" id="SIS24643.1"/>
    </source>
</evidence>
<accession>A0A1N7HIN2</accession>
<organism evidence="1 2">
    <name type="scientific">Roseovarius nanhaiticus</name>
    <dbReference type="NCBI Taxonomy" id="573024"/>
    <lineage>
        <taxon>Bacteria</taxon>
        <taxon>Pseudomonadati</taxon>
        <taxon>Pseudomonadota</taxon>
        <taxon>Alphaproteobacteria</taxon>
        <taxon>Rhodobacterales</taxon>
        <taxon>Roseobacteraceae</taxon>
        <taxon>Roseovarius</taxon>
    </lineage>
</organism>
<dbReference type="Proteomes" id="UP000186019">
    <property type="component" value="Unassembled WGS sequence"/>
</dbReference>
<protein>
    <submittedName>
        <fullName evidence="1">Uncharacterized protein</fullName>
    </submittedName>
</protein>
<dbReference type="AlphaFoldDB" id="A0A1N7HIN2"/>
<evidence type="ECO:0000313" key="2">
    <source>
        <dbReference type="Proteomes" id="UP000186019"/>
    </source>
</evidence>
<keyword evidence="2" id="KW-1185">Reference proteome</keyword>
<sequence length="447" mass="50511">MSNLIVRRDSFVRQLSPSTQINAENAFIDRIRIDVGDWALFGERDHICEALSGLREAEVTSVDGECLPLFNNQLVERIRDVRHLKFRSNPNRDSLGASKPLISGKAAEVLWQSRLTSPQDGEVGRLAFEATLNHTRFVQAQALKRITRLDRPKLVSEYVLAISPDENWYENEIPLRPATNLIIGPNKKYAFALASPRGSQLREYLTLAQSVLSESVQTAFQHSKARAVLLPYFSIREIEFYWEFDSNAPIDWVLQLREILSEQAITMAEDWYDTAAPSLEIQRQSPCIKLKLTQNISIKIYAKTTRRVRFEVTLKDSAIHNAVVGGRRRDSIEGVVSMIAPLAEVAVRRLKPILQSIVADPPPPGSFTAVELMYQITRTADNAHTAEAIIAALVAFGKVVPYGNPRLLSVVHALRDLGVLRTLRPRSRIYVVTDEYRDALASLRRYR</sequence>
<reference evidence="1 2" key="1">
    <citation type="submission" date="2017-01" db="EMBL/GenBank/DDBJ databases">
        <authorList>
            <person name="Mah S.A."/>
            <person name="Swanson W.J."/>
            <person name="Moy G.W."/>
            <person name="Vacquier V.D."/>
        </authorList>
    </citation>
    <scope>NUCLEOTIDE SEQUENCE [LARGE SCALE GENOMIC DNA]</scope>
    <source>
        <strain evidence="1 2">DSM 29590</strain>
    </source>
</reference>
<dbReference type="EMBL" id="FTNV01000003">
    <property type="protein sequence ID" value="SIS24643.1"/>
    <property type="molecule type" value="Genomic_DNA"/>
</dbReference>
<dbReference type="OrthoDB" id="7727626at2"/>
<dbReference type="RefSeq" id="WP_139194242.1">
    <property type="nucleotide sequence ID" value="NZ_FOAC01000002.1"/>
</dbReference>
<gene>
    <name evidence="1" type="ORF">SAMN05421666_3142</name>
</gene>
<name>A0A1N7HIN2_9RHOB</name>